<dbReference type="RefSeq" id="WP_376736123.1">
    <property type="nucleotide sequence ID" value="NZ_JAYMRP010000050.1"/>
</dbReference>
<reference evidence="2 3" key="1">
    <citation type="submission" date="2024-01" db="EMBL/GenBank/DDBJ databases">
        <title>Genome mining of biosynthetic gene clusters to explore secondary metabolites of Streptomyces sp.</title>
        <authorList>
            <person name="Baig A."/>
            <person name="Ajitkumar Shintre N."/>
            <person name="Kumar H."/>
            <person name="Anbarasu A."/>
            <person name="Ramaiah S."/>
        </authorList>
    </citation>
    <scope>NUCLEOTIDE SEQUENCE [LARGE SCALE GENOMIC DNA]</scope>
    <source>
        <strain evidence="2 3">A57</strain>
    </source>
</reference>
<name>A0ABV5ELG0_9ACTN</name>
<protein>
    <submittedName>
        <fullName evidence="2">Uncharacterized protein</fullName>
    </submittedName>
</protein>
<sequence length="161" mass="16113">MTNRGTLLAAATALVAAVPVAAWGLMGQQDAEGFAPAELDYAYQPLGVSDGTAALVGAAALLLGGLALALLLRATRTGRLDPRWWQVLAPLMVTGLVIGVGYRVLTAGVVGANIGAGLTMLFGVPVVASLVSWAMLRGAWLATHSGSGGSGPVARTAPHGS</sequence>
<keyword evidence="1" id="KW-1133">Transmembrane helix</keyword>
<keyword evidence="3" id="KW-1185">Reference proteome</keyword>
<feature type="transmembrane region" description="Helical" evidence="1">
    <location>
        <begin position="84"/>
        <end position="102"/>
    </location>
</feature>
<comment type="caution">
    <text evidence="2">The sequence shown here is derived from an EMBL/GenBank/DDBJ whole genome shotgun (WGS) entry which is preliminary data.</text>
</comment>
<feature type="transmembrane region" description="Helical" evidence="1">
    <location>
        <begin position="51"/>
        <end position="72"/>
    </location>
</feature>
<feature type="transmembrane region" description="Helical" evidence="1">
    <location>
        <begin position="114"/>
        <end position="136"/>
    </location>
</feature>
<evidence type="ECO:0000256" key="1">
    <source>
        <dbReference type="SAM" id="Phobius"/>
    </source>
</evidence>
<keyword evidence="1" id="KW-0812">Transmembrane</keyword>
<evidence type="ECO:0000313" key="2">
    <source>
        <dbReference type="EMBL" id="MFB8777681.1"/>
    </source>
</evidence>
<organism evidence="2 3">
    <name type="scientific">Streptomyces broussonetiae</name>
    <dbReference type="NCBI Taxonomy" id="2686304"/>
    <lineage>
        <taxon>Bacteria</taxon>
        <taxon>Bacillati</taxon>
        <taxon>Actinomycetota</taxon>
        <taxon>Actinomycetes</taxon>
        <taxon>Kitasatosporales</taxon>
        <taxon>Streptomycetaceae</taxon>
        <taxon>Streptomyces</taxon>
    </lineage>
</organism>
<evidence type="ECO:0000313" key="3">
    <source>
        <dbReference type="Proteomes" id="UP001585080"/>
    </source>
</evidence>
<proteinExistence type="predicted"/>
<dbReference type="Proteomes" id="UP001585080">
    <property type="component" value="Unassembled WGS sequence"/>
</dbReference>
<gene>
    <name evidence="2" type="ORF">VSS16_34055</name>
</gene>
<keyword evidence="1" id="KW-0472">Membrane</keyword>
<dbReference type="EMBL" id="JAYMRP010000050">
    <property type="protein sequence ID" value="MFB8777681.1"/>
    <property type="molecule type" value="Genomic_DNA"/>
</dbReference>
<accession>A0ABV5ELG0</accession>